<gene>
    <name evidence="7" type="ORF">LTR09_002626</name>
</gene>
<evidence type="ECO:0000256" key="4">
    <source>
        <dbReference type="ARBA" id="ARBA00023136"/>
    </source>
</evidence>
<comment type="subcellular location">
    <subcellularLocation>
        <location evidence="1">Membrane</location>
        <topology evidence="1">Multi-pass membrane protein</topology>
    </subcellularLocation>
</comment>
<feature type="compositionally biased region" description="Polar residues" evidence="5">
    <location>
        <begin position="1"/>
        <end position="12"/>
    </location>
</feature>
<evidence type="ECO:0000256" key="5">
    <source>
        <dbReference type="SAM" id="MobiDB-lite"/>
    </source>
</evidence>
<organism evidence="7 8">
    <name type="scientific">Extremus antarcticus</name>
    <dbReference type="NCBI Taxonomy" id="702011"/>
    <lineage>
        <taxon>Eukaryota</taxon>
        <taxon>Fungi</taxon>
        <taxon>Dikarya</taxon>
        <taxon>Ascomycota</taxon>
        <taxon>Pezizomycotina</taxon>
        <taxon>Dothideomycetes</taxon>
        <taxon>Dothideomycetidae</taxon>
        <taxon>Mycosphaerellales</taxon>
        <taxon>Extremaceae</taxon>
        <taxon>Extremus</taxon>
    </lineage>
</organism>
<sequence length="204" mass="21657">MSPLTHSSTAQTEAEETRSSDVSGERPADGQTSGAPSPRRLIALAALLLYVALVSIAARLMELPISRAVELRYCQKYYLAHDPSQIGRDGNIAEDICKVDEVQRGLGWMLGALGTLTTFCDILVTAPMGVVADGLGPRLALLLNLSASVVYLCWTAAVGKFWTVFPINALLAAPFLSLYGGGSCVAKMAGLAMVTEIAQTDQRL</sequence>
<evidence type="ECO:0000256" key="6">
    <source>
        <dbReference type="SAM" id="Phobius"/>
    </source>
</evidence>
<feature type="transmembrane region" description="Helical" evidence="6">
    <location>
        <begin position="169"/>
        <end position="194"/>
    </location>
</feature>
<feature type="compositionally biased region" description="Basic and acidic residues" evidence="5">
    <location>
        <begin position="15"/>
        <end position="28"/>
    </location>
</feature>
<feature type="region of interest" description="Disordered" evidence="5">
    <location>
        <begin position="1"/>
        <end position="35"/>
    </location>
</feature>
<name>A0AAJ0GG83_9PEZI</name>
<evidence type="ECO:0000313" key="7">
    <source>
        <dbReference type="EMBL" id="KAK3056833.1"/>
    </source>
</evidence>
<protein>
    <submittedName>
        <fullName evidence="7">Uncharacterized protein</fullName>
    </submittedName>
</protein>
<keyword evidence="2 6" id="KW-0812">Transmembrane</keyword>
<dbReference type="PANTHER" id="PTHR23507:SF8">
    <property type="entry name" value="MFS GENERAL SUBSTRATE TRANSPORTER"/>
    <property type="match status" value="1"/>
</dbReference>
<comment type="caution">
    <text evidence="7">The sequence shown here is derived from an EMBL/GenBank/DDBJ whole genome shotgun (WGS) entry which is preliminary data.</text>
</comment>
<keyword evidence="4 6" id="KW-0472">Membrane</keyword>
<evidence type="ECO:0000256" key="2">
    <source>
        <dbReference type="ARBA" id="ARBA00022692"/>
    </source>
</evidence>
<dbReference type="PANTHER" id="PTHR23507">
    <property type="entry name" value="ZGC:174356"/>
    <property type="match status" value="1"/>
</dbReference>
<dbReference type="EMBL" id="JAWDJX010000005">
    <property type="protein sequence ID" value="KAK3056833.1"/>
    <property type="molecule type" value="Genomic_DNA"/>
</dbReference>
<dbReference type="AlphaFoldDB" id="A0AAJ0GG83"/>
<keyword evidence="3 6" id="KW-1133">Transmembrane helix</keyword>
<keyword evidence="8" id="KW-1185">Reference proteome</keyword>
<reference evidence="7" key="1">
    <citation type="submission" date="2023-04" db="EMBL/GenBank/DDBJ databases">
        <title>Black Yeasts Isolated from many extreme environments.</title>
        <authorList>
            <person name="Coleine C."/>
            <person name="Stajich J.E."/>
            <person name="Selbmann L."/>
        </authorList>
    </citation>
    <scope>NUCLEOTIDE SEQUENCE</scope>
    <source>
        <strain evidence="7">CCFEE 5312</strain>
    </source>
</reference>
<evidence type="ECO:0000256" key="1">
    <source>
        <dbReference type="ARBA" id="ARBA00004141"/>
    </source>
</evidence>
<feature type="transmembrane region" description="Helical" evidence="6">
    <location>
        <begin position="41"/>
        <end position="61"/>
    </location>
</feature>
<dbReference type="GO" id="GO:0016020">
    <property type="term" value="C:membrane"/>
    <property type="evidence" value="ECO:0007669"/>
    <property type="project" value="UniProtKB-SubCell"/>
</dbReference>
<feature type="transmembrane region" description="Helical" evidence="6">
    <location>
        <begin position="139"/>
        <end position="157"/>
    </location>
</feature>
<dbReference type="Proteomes" id="UP001271007">
    <property type="component" value="Unassembled WGS sequence"/>
</dbReference>
<dbReference type="GO" id="GO:0022857">
    <property type="term" value="F:transmembrane transporter activity"/>
    <property type="evidence" value="ECO:0007669"/>
    <property type="project" value="TreeGrafter"/>
</dbReference>
<evidence type="ECO:0000313" key="8">
    <source>
        <dbReference type="Proteomes" id="UP001271007"/>
    </source>
</evidence>
<evidence type="ECO:0000256" key="3">
    <source>
        <dbReference type="ARBA" id="ARBA00022989"/>
    </source>
</evidence>
<feature type="transmembrane region" description="Helical" evidence="6">
    <location>
        <begin position="108"/>
        <end position="132"/>
    </location>
</feature>
<accession>A0AAJ0GG83</accession>
<proteinExistence type="predicted"/>